<gene>
    <name evidence="3" type="ORF">F3W81_14240</name>
</gene>
<reference evidence="3 4" key="1">
    <citation type="submission" date="2019-10" db="EMBL/GenBank/DDBJ databases">
        <title>Pseudopuniceibacterium sp. HQ09 islated from Antarctica.</title>
        <authorList>
            <person name="Liao L."/>
            <person name="Su S."/>
            <person name="Chen B."/>
            <person name="Yu Y."/>
        </authorList>
    </citation>
    <scope>NUCLEOTIDE SEQUENCE [LARGE SCALE GENOMIC DNA]</scope>
    <source>
        <strain evidence="3 4">HQ09</strain>
    </source>
</reference>
<evidence type="ECO:0000256" key="2">
    <source>
        <dbReference type="SAM" id="SignalP"/>
    </source>
</evidence>
<keyword evidence="4" id="KW-1185">Reference proteome</keyword>
<evidence type="ECO:0000256" key="1">
    <source>
        <dbReference type="SAM" id="MobiDB-lite"/>
    </source>
</evidence>
<feature type="region of interest" description="Disordered" evidence="1">
    <location>
        <begin position="121"/>
        <end position="147"/>
    </location>
</feature>
<dbReference type="AlphaFoldDB" id="A0A7L9WNR0"/>
<dbReference type="Proteomes" id="UP000594118">
    <property type="component" value="Chromosome"/>
</dbReference>
<evidence type="ECO:0000313" key="4">
    <source>
        <dbReference type="Proteomes" id="UP000594118"/>
    </source>
</evidence>
<proteinExistence type="predicted"/>
<protein>
    <submittedName>
        <fullName evidence="3">Uncharacterized protein</fullName>
    </submittedName>
</protein>
<sequence length="760" mass="81378">MMTRWLALVLILLPCAVTAQVSTVRSGDHRDFSRLTVALPPGTDWSMQQEMGRLRISFSGDMERPDLSQIFRRISRDRIEDVQPLPGNGLDIRLTCDCPTVARLSADNLLIIDVGDGPPLPDLPPSISADAAPTASDRPLGPEMTEPAASSLMPVQDLVTATPQDHSHAKNAEKFALRRVTTLPDVPAPVETNPDLTNELETSLLQAIGRAATEGLLDADAANAALIPKDLRQVSGTHDSAPHAAPGIMATPGTLDAAKPGENSRFMLSGDTCEQQMPATIDAATEADFSTRLGALRTGLTAEFDRDNVTGYQDLARFYLLHGFGAEALRLLESVPQNPALTAEMISVANILEYGHDASDGPFAGKIACDTEAAMWAALTGATLAPGQDFNGSAILRAVTALPVPLKSYLGPVLAERFSAAQENELAKDLLRIVDRDVSEPTAMRNFAAARITTQEEGQPDHAAYQDLIAQNDSVSPEALLHYATESLDNGGSIDPETIGLLESYRTQYRDDPISGKLVRTEIIAHASAGNFPAAYDLFASQSALLDDATRATVADGLTRNLASHAADAVFTRQFFGHEAIIREGARAETMNAVAQRLLDLGFLEQAEQLIAIGADGEAGRQRRVLRAKIALASNLPRRAEAELFGLTGEDIDLLRAQASLDTSDYEQAQNLFNAAGDTQEAGTAAWLARDWGTVKTLENTQKARLADLVTQQQAAPITLPVVGPPTLAVSRDVLSQSTDTRNALRELLSTVQVETALDQ</sequence>
<dbReference type="EMBL" id="CP045201">
    <property type="protein sequence ID" value="QOL81879.1"/>
    <property type="molecule type" value="Genomic_DNA"/>
</dbReference>
<accession>A0A7L9WNR0</accession>
<dbReference type="KEGG" id="pshq:F3W81_14240"/>
<feature type="signal peptide" evidence="2">
    <location>
        <begin position="1"/>
        <end position="19"/>
    </location>
</feature>
<feature type="chain" id="PRO_5032294475" evidence="2">
    <location>
        <begin position="20"/>
        <end position="760"/>
    </location>
</feature>
<organism evidence="3 4">
    <name type="scientific">Pseudooceanicola spongiae</name>
    <dbReference type="NCBI Taxonomy" id="2613965"/>
    <lineage>
        <taxon>Bacteria</taxon>
        <taxon>Pseudomonadati</taxon>
        <taxon>Pseudomonadota</taxon>
        <taxon>Alphaproteobacteria</taxon>
        <taxon>Rhodobacterales</taxon>
        <taxon>Paracoccaceae</taxon>
        <taxon>Pseudooceanicola</taxon>
    </lineage>
</organism>
<name>A0A7L9WNR0_9RHOB</name>
<keyword evidence="2" id="KW-0732">Signal</keyword>
<dbReference type="RefSeq" id="WP_226941691.1">
    <property type="nucleotide sequence ID" value="NZ_CP045201.1"/>
</dbReference>
<evidence type="ECO:0000313" key="3">
    <source>
        <dbReference type="EMBL" id="QOL81879.1"/>
    </source>
</evidence>